<name>A0AAD2K374_9AGAR</name>
<comment type="caution">
    <text evidence="6">The sequence shown here is derived from an EMBL/GenBank/DDBJ whole genome shotgun (WGS) entry which is preliminary data.</text>
</comment>
<dbReference type="SUPFAM" id="SSF51905">
    <property type="entry name" value="FAD/NAD(P)-binding domain"/>
    <property type="match status" value="2"/>
</dbReference>
<keyword evidence="2" id="KW-0285">Flavoprotein</keyword>
<dbReference type="AlphaFoldDB" id="A0AAD2K374"/>
<dbReference type="GO" id="GO:0050661">
    <property type="term" value="F:NADP binding"/>
    <property type="evidence" value="ECO:0007669"/>
    <property type="project" value="InterPro"/>
</dbReference>
<dbReference type="Gene3D" id="3.50.50.60">
    <property type="entry name" value="FAD/NAD(P)-binding domain"/>
    <property type="match status" value="2"/>
</dbReference>
<keyword evidence="7" id="KW-1185">Reference proteome</keyword>
<evidence type="ECO:0000313" key="6">
    <source>
        <dbReference type="EMBL" id="CAK5276353.1"/>
    </source>
</evidence>
<evidence type="ECO:0000256" key="1">
    <source>
        <dbReference type="ARBA" id="ARBA00009183"/>
    </source>
</evidence>
<keyword evidence="3" id="KW-0274">FAD</keyword>
<gene>
    <name evidence="6" type="ORF">MYCIT1_LOCUS24526</name>
</gene>
<dbReference type="GO" id="GO:0050660">
    <property type="term" value="F:flavin adenine dinucleotide binding"/>
    <property type="evidence" value="ECO:0007669"/>
    <property type="project" value="InterPro"/>
</dbReference>
<organism evidence="6 7">
    <name type="scientific">Mycena citricolor</name>
    <dbReference type="NCBI Taxonomy" id="2018698"/>
    <lineage>
        <taxon>Eukaryota</taxon>
        <taxon>Fungi</taxon>
        <taxon>Dikarya</taxon>
        <taxon>Basidiomycota</taxon>
        <taxon>Agaricomycotina</taxon>
        <taxon>Agaricomycetes</taxon>
        <taxon>Agaricomycetidae</taxon>
        <taxon>Agaricales</taxon>
        <taxon>Marasmiineae</taxon>
        <taxon>Mycenaceae</taxon>
        <taxon>Mycena</taxon>
    </lineage>
</organism>
<keyword evidence="5" id="KW-0560">Oxidoreductase</keyword>
<accession>A0AAD2K374</accession>
<evidence type="ECO:0008006" key="8">
    <source>
        <dbReference type="Google" id="ProtNLM"/>
    </source>
</evidence>
<reference evidence="6" key="1">
    <citation type="submission" date="2023-11" db="EMBL/GenBank/DDBJ databases">
        <authorList>
            <person name="De Vega J J."/>
            <person name="De Vega J J."/>
        </authorList>
    </citation>
    <scope>NUCLEOTIDE SEQUENCE</scope>
</reference>
<dbReference type="PRINTS" id="PR00370">
    <property type="entry name" value="FMOXYGENASE"/>
</dbReference>
<proteinExistence type="inferred from homology"/>
<dbReference type="Pfam" id="PF00743">
    <property type="entry name" value="FMO-like"/>
    <property type="match status" value="1"/>
</dbReference>
<evidence type="ECO:0000256" key="5">
    <source>
        <dbReference type="ARBA" id="ARBA00023002"/>
    </source>
</evidence>
<protein>
    <recommendedName>
        <fullName evidence="8">FAD/NAD(P)-binding domain-containing protein</fullName>
    </recommendedName>
</protein>
<dbReference type="Proteomes" id="UP001295794">
    <property type="component" value="Unassembled WGS sequence"/>
</dbReference>
<dbReference type="InterPro" id="IPR050346">
    <property type="entry name" value="FMO-like"/>
</dbReference>
<dbReference type="PANTHER" id="PTHR23023">
    <property type="entry name" value="DIMETHYLANILINE MONOOXYGENASE"/>
    <property type="match status" value="1"/>
</dbReference>
<evidence type="ECO:0000256" key="4">
    <source>
        <dbReference type="ARBA" id="ARBA00022857"/>
    </source>
</evidence>
<dbReference type="InterPro" id="IPR020946">
    <property type="entry name" value="Flavin_mOase-like"/>
</dbReference>
<evidence type="ECO:0000256" key="2">
    <source>
        <dbReference type="ARBA" id="ARBA00022630"/>
    </source>
</evidence>
<evidence type="ECO:0000256" key="3">
    <source>
        <dbReference type="ARBA" id="ARBA00022827"/>
    </source>
</evidence>
<dbReference type="InterPro" id="IPR000960">
    <property type="entry name" value="Flavin_mOase"/>
</dbReference>
<dbReference type="GO" id="GO:0004499">
    <property type="term" value="F:N,N-dimethylaniline monooxygenase activity"/>
    <property type="evidence" value="ECO:0007669"/>
    <property type="project" value="InterPro"/>
</dbReference>
<dbReference type="InterPro" id="IPR036188">
    <property type="entry name" value="FAD/NAD-bd_sf"/>
</dbReference>
<sequence>MESPSRTPSTRRILVIGGGVSGLVTLRNLLERGDFDEVSLVERRDDIGGVWYLDDTPHARFQSPAYPGLVGNVLPVYLSFSGHPFPETASEVHPYPTLADTHAYLRRFAAPLIDAGRIRLKTEVVWVDQVEEGDSWDVTLSTGVVERWDAVVVCTAWYDFPVWPDTPGLQDARDAGLAVHAKDWMGPTAFAGKRVVVVGNANSANDIAAQLKSVACSPIYRSIRRPTQRRFAFLSDSRVEDVSAVARYNVTNDGNKLDIELIDGRVLANIDAVFLGTGYSPASAPFVRVLDDRRQLVPLTSSATDPPRIPSLYNHILYAPRPSLAFIGTLMSFTPFTLSDTSSTWLALFFAGRLALPDDLLAGERERVQFVLTGRGAADSSSFIAYHVLGAFELDYARGLVRDIARIAPEYASVLPTWSDDEWAHREGMYERKWVSLEAQARRESET</sequence>
<comment type="similarity">
    <text evidence="1">Belongs to the FMO family.</text>
</comment>
<evidence type="ECO:0000313" key="7">
    <source>
        <dbReference type="Proteomes" id="UP001295794"/>
    </source>
</evidence>
<dbReference type="EMBL" id="CAVNYO010000406">
    <property type="protein sequence ID" value="CAK5276353.1"/>
    <property type="molecule type" value="Genomic_DNA"/>
</dbReference>
<keyword evidence="4" id="KW-0521">NADP</keyword>